<evidence type="ECO:0000259" key="11">
    <source>
        <dbReference type="PROSITE" id="PS50103"/>
    </source>
</evidence>
<dbReference type="SUPFAM" id="SSF54928">
    <property type="entry name" value="RNA-binding domain, RBD"/>
    <property type="match status" value="1"/>
</dbReference>
<dbReference type="InterPro" id="IPR016024">
    <property type="entry name" value="ARM-type_fold"/>
</dbReference>
<keyword evidence="4 8" id="KW-0863">Zinc-finger</keyword>
<evidence type="ECO:0000313" key="14">
    <source>
        <dbReference type="Proteomes" id="UP001064489"/>
    </source>
</evidence>
<dbReference type="InterPro" id="IPR002110">
    <property type="entry name" value="Ankyrin_rpt"/>
</dbReference>
<keyword evidence="5 8" id="KW-0862">Zinc</keyword>
<organism evidence="13 14">
    <name type="scientific">Acer negundo</name>
    <name type="common">Box elder</name>
    <dbReference type="NCBI Taxonomy" id="4023"/>
    <lineage>
        <taxon>Eukaryota</taxon>
        <taxon>Viridiplantae</taxon>
        <taxon>Streptophyta</taxon>
        <taxon>Embryophyta</taxon>
        <taxon>Tracheophyta</taxon>
        <taxon>Spermatophyta</taxon>
        <taxon>Magnoliopsida</taxon>
        <taxon>eudicotyledons</taxon>
        <taxon>Gunneridae</taxon>
        <taxon>Pentapetalae</taxon>
        <taxon>rosids</taxon>
        <taxon>malvids</taxon>
        <taxon>Sapindales</taxon>
        <taxon>Sapindaceae</taxon>
        <taxon>Hippocastanoideae</taxon>
        <taxon>Acereae</taxon>
        <taxon>Acer</taxon>
    </lineage>
</organism>
<dbReference type="InterPro" id="IPR056843">
    <property type="entry name" value="THADA-like_TPR"/>
</dbReference>
<evidence type="ECO:0000256" key="2">
    <source>
        <dbReference type="ARBA" id="ARBA00022694"/>
    </source>
</evidence>
<accession>A0AAD5I620</accession>
<dbReference type="SUPFAM" id="SSF48403">
    <property type="entry name" value="Ankyrin repeat"/>
    <property type="match status" value="1"/>
</dbReference>
<dbReference type="GO" id="GO:0030488">
    <property type="term" value="P:tRNA methylation"/>
    <property type="evidence" value="ECO:0007669"/>
    <property type="project" value="TreeGrafter"/>
</dbReference>
<dbReference type="SMART" id="SM00248">
    <property type="entry name" value="ANK"/>
    <property type="match status" value="5"/>
</dbReference>
<feature type="repeat" description="ANK" evidence="6">
    <location>
        <begin position="2549"/>
        <end position="2581"/>
    </location>
</feature>
<evidence type="ECO:0000256" key="4">
    <source>
        <dbReference type="ARBA" id="ARBA00022771"/>
    </source>
</evidence>
<dbReference type="Proteomes" id="UP001064489">
    <property type="component" value="Chromosome 11"/>
</dbReference>
<protein>
    <recommendedName>
        <fullName evidence="15">Thyroid adenoma-associated protein homolog</fullName>
    </recommendedName>
</protein>
<feature type="repeat" description="ANK" evidence="6">
    <location>
        <begin position="2442"/>
        <end position="2474"/>
    </location>
</feature>
<evidence type="ECO:0000256" key="6">
    <source>
        <dbReference type="PROSITE-ProRule" id="PRU00023"/>
    </source>
</evidence>
<dbReference type="InterPro" id="IPR000504">
    <property type="entry name" value="RRM_dom"/>
</dbReference>
<dbReference type="Pfam" id="PF10350">
    <property type="entry name" value="DUF2428"/>
    <property type="match status" value="1"/>
</dbReference>
<evidence type="ECO:0000256" key="3">
    <source>
        <dbReference type="ARBA" id="ARBA00022723"/>
    </source>
</evidence>
<dbReference type="PROSITE" id="PS50088">
    <property type="entry name" value="ANK_REPEAT"/>
    <property type="match status" value="5"/>
</dbReference>
<keyword evidence="7" id="KW-0694">RNA-binding</keyword>
<feature type="zinc finger region" description="C3H1-type" evidence="8">
    <location>
        <begin position="2695"/>
        <end position="2723"/>
    </location>
</feature>
<dbReference type="InterPro" id="IPR036770">
    <property type="entry name" value="Ankyrin_rpt-contain_sf"/>
</dbReference>
<dbReference type="InterPro" id="IPR019442">
    <property type="entry name" value="THADA/TRM732_DUF2428"/>
</dbReference>
<dbReference type="InterPro" id="IPR036855">
    <property type="entry name" value="Znf_CCCH_sf"/>
</dbReference>
<dbReference type="InterPro" id="IPR041966">
    <property type="entry name" value="LOTUS-like"/>
</dbReference>
<keyword evidence="14" id="KW-1185">Reference proteome</keyword>
<comment type="caution">
    <text evidence="13">The sequence shown here is derived from an EMBL/GenBank/DDBJ whole genome shotgun (WGS) entry which is preliminary data.</text>
</comment>
<dbReference type="SUPFAM" id="SSF90229">
    <property type="entry name" value="CCCH zinc finger"/>
    <property type="match status" value="1"/>
</dbReference>
<feature type="domain" description="C3H1-type" evidence="11">
    <location>
        <begin position="2695"/>
        <end position="2723"/>
    </location>
</feature>
<dbReference type="Pfam" id="PF12872">
    <property type="entry name" value="OST-HTH"/>
    <property type="match status" value="1"/>
</dbReference>
<dbReference type="PROSITE" id="PS50297">
    <property type="entry name" value="ANK_REP_REGION"/>
    <property type="match status" value="3"/>
</dbReference>
<evidence type="ECO:0000256" key="8">
    <source>
        <dbReference type="PROSITE-ProRule" id="PRU00723"/>
    </source>
</evidence>
<dbReference type="Pfam" id="PF12796">
    <property type="entry name" value="Ank_2"/>
    <property type="match status" value="1"/>
</dbReference>
<dbReference type="InterPro" id="IPR056842">
    <property type="entry name" value="THADA-like_TPR_C"/>
</dbReference>
<name>A0AAD5I620_ACENE</name>
<feature type="region of interest" description="Disordered" evidence="9">
    <location>
        <begin position="3008"/>
        <end position="3029"/>
    </location>
</feature>
<dbReference type="Pfam" id="PF25151">
    <property type="entry name" value="TPR_Trm732_C"/>
    <property type="match status" value="1"/>
</dbReference>
<feature type="region of interest" description="Disordered" evidence="9">
    <location>
        <begin position="3041"/>
        <end position="3079"/>
    </location>
</feature>
<dbReference type="Gene3D" id="4.10.1000.10">
    <property type="entry name" value="Zinc finger, CCCH-type"/>
    <property type="match status" value="1"/>
</dbReference>
<evidence type="ECO:0000313" key="13">
    <source>
        <dbReference type="EMBL" id="KAI9153585.1"/>
    </source>
</evidence>
<dbReference type="GO" id="GO:0003723">
    <property type="term" value="F:RNA binding"/>
    <property type="evidence" value="ECO:0007669"/>
    <property type="project" value="UniProtKB-UniRule"/>
</dbReference>
<comment type="similarity">
    <text evidence="1">Belongs to the THADA family.</text>
</comment>
<dbReference type="PROSITE" id="PS51644">
    <property type="entry name" value="HTH_OST"/>
    <property type="match status" value="1"/>
</dbReference>
<feature type="domain" description="HTH OST-type" evidence="12">
    <location>
        <begin position="2911"/>
        <end position="2993"/>
    </location>
</feature>
<evidence type="ECO:0000256" key="5">
    <source>
        <dbReference type="ARBA" id="ARBA00022833"/>
    </source>
</evidence>
<evidence type="ECO:0000259" key="10">
    <source>
        <dbReference type="PROSITE" id="PS50102"/>
    </source>
</evidence>
<reference evidence="13" key="2">
    <citation type="submission" date="2023-02" db="EMBL/GenBank/DDBJ databases">
        <authorList>
            <person name="Swenson N.G."/>
            <person name="Wegrzyn J.L."/>
            <person name="Mcevoy S.L."/>
        </authorList>
    </citation>
    <scope>NUCLEOTIDE SEQUENCE</scope>
    <source>
        <strain evidence="13">91603</strain>
        <tissue evidence="13">Leaf</tissue>
    </source>
</reference>
<evidence type="ECO:0000259" key="12">
    <source>
        <dbReference type="PROSITE" id="PS51644"/>
    </source>
</evidence>
<feature type="domain" description="RRM" evidence="10">
    <location>
        <begin position="2741"/>
        <end position="2821"/>
    </location>
</feature>
<evidence type="ECO:0000256" key="1">
    <source>
        <dbReference type="ARBA" id="ARBA00010409"/>
    </source>
</evidence>
<feature type="repeat" description="ANK" evidence="6">
    <location>
        <begin position="2475"/>
        <end position="2514"/>
    </location>
</feature>
<keyword evidence="6" id="KW-0040">ANK repeat</keyword>
<evidence type="ECO:0000256" key="7">
    <source>
        <dbReference type="PROSITE-ProRule" id="PRU00176"/>
    </source>
</evidence>
<dbReference type="Pfam" id="PF25150">
    <property type="entry name" value="TPR_Trm732"/>
    <property type="match status" value="1"/>
</dbReference>
<reference evidence="13" key="1">
    <citation type="journal article" date="2022" name="Plant J.">
        <title>Strategies of tolerance reflected in two North American maple genomes.</title>
        <authorList>
            <person name="McEvoy S.L."/>
            <person name="Sezen U.U."/>
            <person name="Trouern-Trend A."/>
            <person name="McMahon S.M."/>
            <person name="Schaberg P.G."/>
            <person name="Yang J."/>
            <person name="Wegrzyn J.L."/>
            <person name="Swenson N.G."/>
        </authorList>
    </citation>
    <scope>NUCLEOTIDE SEQUENCE</scope>
    <source>
        <strain evidence="13">91603</strain>
    </source>
</reference>
<dbReference type="Gene3D" id="3.30.420.610">
    <property type="entry name" value="LOTUS domain-like"/>
    <property type="match status" value="1"/>
</dbReference>
<dbReference type="PANTHER" id="PTHR14387">
    <property type="entry name" value="THADA/DEATH RECEPTOR INTERACTING PROTEIN"/>
    <property type="match status" value="1"/>
</dbReference>
<proteinExistence type="inferred from homology"/>
<feature type="compositionally biased region" description="Basic and acidic residues" evidence="9">
    <location>
        <begin position="2835"/>
        <end position="2852"/>
    </location>
</feature>
<dbReference type="PANTHER" id="PTHR14387:SF0">
    <property type="entry name" value="DUF2428 DOMAIN-CONTAINING PROTEIN"/>
    <property type="match status" value="1"/>
</dbReference>
<dbReference type="GO" id="GO:0010468">
    <property type="term" value="P:regulation of gene expression"/>
    <property type="evidence" value="ECO:0007669"/>
    <property type="project" value="UniProtKB-ARBA"/>
</dbReference>
<feature type="region of interest" description="Disordered" evidence="9">
    <location>
        <begin position="2827"/>
        <end position="2852"/>
    </location>
</feature>
<dbReference type="Pfam" id="PF00023">
    <property type="entry name" value="Ank"/>
    <property type="match status" value="1"/>
</dbReference>
<evidence type="ECO:0008006" key="15">
    <source>
        <dbReference type="Google" id="ProtNLM"/>
    </source>
</evidence>
<dbReference type="SUPFAM" id="SSF48371">
    <property type="entry name" value="ARM repeat"/>
    <property type="match status" value="2"/>
</dbReference>
<dbReference type="PROSITE" id="PS50103">
    <property type="entry name" value="ZF_C3H1"/>
    <property type="match status" value="1"/>
</dbReference>
<dbReference type="PROSITE" id="PS50102">
    <property type="entry name" value="RRM"/>
    <property type="match status" value="1"/>
</dbReference>
<dbReference type="Gene3D" id="3.30.70.330">
    <property type="match status" value="1"/>
</dbReference>
<sequence length="3200" mass="358987">MSAKWRALQHRHRYTYSAVAFPSSFTDSLNRLQNSNFSRFYSDLKELVSLNSIYSQVNHAKKFAASFADLLSSSSATDDDDECLLAEPTRLYLEVMFLENSLPLHRTLVSVLAKTRNFQSLIGSRFRSLCDEYGGLSDKKKRFCVSRVALSVMGMPKLGYLVDVIEDCAVLVAWDVVTGINGVVLEVKEWARPSPIAMEQCQEALSCLYYLLQRFPAKFKDLNGCDGKKMDVLEMVFGVLISILKSVAFSRDCYVAAGVAFCAALQVCLSPEELGLFIIEGIFYRTTCSFVANDRKSKFSDAFRKIPYSADVCSDISEFSTLSRLCLIRGILTAVSRSLLNTLFYVSTDNLNVCEGNGGNSGNLVKTILYDGILPELCNNCESPTDSHFNFHALTVMQICLQQIKTSVLANLIDTSNNYDPISDYMGTRVLRIIWNNLEDPLSQTVKQVHLVFDLFLDIESTLRWGEGSERIKSFLQKIASDLLRLGPRCKGRYIPLASLTKRLGAKSMLNMSPDLLFETVQAYIDDDVCSATTSFLKCFLEYLRDECWSSDGVERGYAAYRGHCLPPFLSGLASGVSKLRSNLNTYALPVLLDVDVDSVFPMLAFISVGPIGVENGLSYPELDCTKVELRVEQRVSVLVSLLKVSRSLALLEGDIDFCKDSTVFCTEGALETECHNLYALFCLKGIEVKVPVDWLVLALTHVDESLRVDAAVSLFLNPKTSSLPSHLELTLLKVAVPLNMRCCSTAFQMKWTSLFRKFFSRVRTALERQFKLGSWQPLVVCSKSDETLCNGTDATLISRAEDLFNFMRWLSSFLFFSCYPSAPYKRKIMAMDLILIMLNVWPIVPSQKKPGSVPPESCLYPYNKGITSPESTMLLVGSIIDSWDRLRESSFRILLHFPTPLPGISSEDMVQKVITWAKKLVCSPRVRESDAGALTLRLMFRKYVVEHGWMVRASGDVVCFHSQPEQANRDYQVSKSRHPMTGYIKSLIDWLDVAVEEGERDLPEACKNSFVHGILLALRYTFEELDWNSSVLSGYSEMRHALEKLFELVMRITSLALWVVSADAWYLPEDMDEMINDDDFLVDVPDEVDEPTESLEKEDNNSKSVQDNRPDQIVMVGCWLAMKEVSLLLGTIIRKIPLPSNDCSGSLESGSPCSDAMLDLKQLEKIGNHFLEVLLKMKHNGAIDKTRAGFTALCNRLLCSNDPRLCRLTECWMEQLMERTVAKGQIVDDLLRRSAGIPAAFIALFLAEPEGAPKKLLPRALRWLIDVANRSLLDLIEIKGTKSDLCQLLSTKSNQEGESALPSEMDATWKSSKIRDEGVIPTVHAFNILRAAFNDTNLATDTSGFSAEALIVSIRSFSSPYWEIRNSACLAYTALVRRIIGFLNVQKRESARRALTGLEFFHRYPLLHPFIYNELKVITDSLGDASSGQSESNLAKVVHPSLCPMLILLSRLKPSTLASESGDDLDPFLFMPFIRRCSTQSNLRVRVLASRALTGLVSNEKLQVVLLNIASELPCVYSQNEASNGTHRASFNLIHGILLQLGSLLDENCRNLCDFSKKDQILDDLVKVLRRCSWIASPNRCPCPILNTAFLKVVDHMLSIARMHMSKSFYASRNLLLELSTECLDVCASYGLSYYDPTIAELREQAAISYFSCLFQASKDADEEVFQMPQRCSPLDSKLLIIPEMKNTFDGLEERLVRSLSDSSYEVRLATLKWLFKFLKSTESGSNFIDLSCSEIRTIRNWTKTGLQATLMNRLELDKHHRCTYYILRILFTWNLLQFQKPSNEINSETIYVGGMDCDSVFRFWDKLTSLYGLIRHTKTREMLICCMAICIRRFADLFTSLVLVDAEKKAIGFSESDHMERSAQLYGCITAFVNIIKQHSLSSEPVNMRKAATESIIASGLLDQADHIGSHVFNHQIPTENLSLQFEPQEAVNMYARHVLDIWFTCIKLLEDEDDGVRQRLAKDVQKCFCLKRFVSRSLAGEVPTQVEKVIELSFEYLSCIFGSWMEYFDYLLRWVLKTASHVVSEGDLVRRVFDKEIDNHHEEKLLISQICCFQLERIPITKTWMMDLSNKDSFRNYLLGWRIRFCNQLISFTKDQIGRQGGVDWIGGVGNHKDAFLPLYANLLGIYALSNCIFNGESEEIRRFSSTEILNCVSKNRIYSSSYTNPITDLETNLIKSVIEDDRDQLIVLSNHLRFTTDPSLDSEGDSGRNALSKLLHLCCTLDSINCAALLVSGELGAAAAVNMVDSATGKSPLHVAAESHAARCVEMLLKRRARTDMKSRDGPRLLALELSLSCSRMNLVWNPDKNSIEDLVVMLSDKDLTTVKLLSEKTKEIDEVAYAIAIGGRLVALATLLIVAAEKVNESILVRHDSEIGSKAKTTIYECVIREALSLGRAATPLRAVKRTCAPTKSQSAEKRKLLLCEIELLQLFGAVACTDKKVTSPLILAAQAGDETVIEILLKSDIDVNDTDTEGNSALHCSLIKSSVVSTQQQNRILFLLLKRGAQVNQRNKLGLTALHIAAASGNVQAIQVLLLEDPDCINAKTVTKETPLFFAVKNDHIECAELLLSWGAIAEVLNLRFEPTHPSFSHCDYLSIMSTRLISVQISVFQIANSFCMPTIIIPSRERPVDFAKSQDMRFLLSRCKISHLNHSLPVQRKCTIALVEGDEVISDACQALLSMTDESTNTERICSISNTEVCKYFESSTGCIRGSKCFFAHSEEDLCKPKQGMHFLAEENKRKIFVGGLPLTLDSDSLGKFFEQHFGSVEHARVSEIQKDKEIQSRGFGFVIFKHEKSVSTAVQAHYVTILGKQVEIKSCVPRNNLLAGNQKKSALPRESEQNEPSEPKEAKLGEKIAQEMQSVKTTRDEAKTEKMTWADRLLNGQPKTCPNESETHHISRNRKMPKWLKTFKKWLPCFLEDVYKHPISEGGYALSSLKADFRAAFGLEMDHNSLGYTKLSDFMKTFPDLCRVKAGTICNKTGSPNHMVLVLPSLPNSTNRMLQSLQIDSPSLPGESIDDSGDGDSNASKYSQDLLSVSNGYSGFGTSSTEEKPSPEVLEDDSTQKNASSIMNSDEKNNTSPDLDSMFMLFSLPDLFFDARTWSYNNRSNGGLGNTINERGRCLDVDQGRHLVLEALARKRNNSSALFLREFNFYDVSNEEVIIILTCDMCIKVCSLIWACVSAELQGKYEAEKMLRMQPA</sequence>
<feature type="repeat" description="ANK" evidence="6">
    <location>
        <begin position="2515"/>
        <end position="2536"/>
    </location>
</feature>
<dbReference type="EMBL" id="JAJSOW010000108">
    <property type="protein sequence ID" value="KAI9153585.1"/>
    <property type="molecule type" value="Genomic_DNA"/>
</dbReference>
<dbReference type="InterPro" id="IPR000571">
    <property type="entry name" value="Znf_CCCH"/>
</dbReference>
<dbReference type="Gene3D" id="1.25.40.20">
    <property type="entry name" value="Ankyrin repeat-containing domain"/>
    <property type="match status" value="3"/>
</dbReference>
<keyword evidence="3 8" id="KW-0479">Metal-binding</keyword>
<evidence type="ECO:0000256" key="9">
    <source>
        <dbReference type="SAM" id="MobiDB-lite"/>
    </source>
</evidence>
<dbReference type="SMART" id="SM00356">
    <property type="entry name" value="ZnF_C3H1"/>
    <property type="match status" value="1"/>
</dbReference>
<dbReference type="GO" id="GO:0008270">
    <property type="term" value="F:zinc ion binding"/>
    <property type="evidence" value="ECO:0007669"/>
    <property type="project" value="UniProtKB-KW"/>
</dbReference>
<keyword evidence="2" id="KW-0819">tRNA processing</keyword>
<dbReference type="GO" id="GO:0005829">
    <property type="term" value="C:cytosol"/>
    <property type="evidence" value="ECO:0007669"/>
    <property type="project" value="TreeGrafter"/>
</dbReference>
<feature type="compositionally biased region" description="Polar residues" evidence="9">
    <location>
        <begin position="3064"/>
        <end position="3079"/>
    </location>
</feature>
<feature type="repeat" description="ANK" evidence="6">
    <location>
        <begin position="2252"/>
        <end position="2284"/>
    </location>
</feature>
<dbReference type="SMART" id="SM00360">
    <property type="entry name" value="RRM"/>
    <property type="match status" value="1"/>
</dbReference>
<dbReference type="InterPro" id="IPR035979">
    <property type="entry name" value="RBD_domain_sf"/>
</dbReference>
<dbReference type="InterPro" id="IPR051954">
    <property type="entry name" value="tRNA_methyltransferase_THADA"/>
</dbReference>
<gene>
    <name evidence="13" type="ORF">LWI28_013475</name>
</gene>
<dbReference type="Pfam" id="PF00076">
    <property type="entry name" value="RRM_1"/>
    <property type="match status" value="1"/>
</dbReference>
<dbReference type="InterPro" id="IPR012677">
    <property type="entry name" value="Nucleotide-bd_a/b_plait_sf"/>
</dbReference>
<dbReference type="InterPro" id="IPR025605">
    <property type="entry name" value="OST-HTH/LOTUS_dom"/>
</dbReference>